<sequence>MGKPCADILDFVPETVVLAFDVTGITDPKDATRIAKSKDVQKAMEAALAEKGRALVKKHFSGKEITSEDALEMLKAPGSKLLDKRKKDFEKRLSCAYDQSPIGAWIDRNTWVLYVFVPLLIGGAGTYMYVAKAGDTPASWAASFASNQSFEVTKLGKIEIGTGDIKLVPSKTVISGKVFGKASFEHLKIKLEVAAGSAEHKPTESTYFAGVSPALNMTHILNRDMKLNYGLGFSNLGTQMPDATWVGKGSTKFSYTPGGAAGGLNISIGGDLAFDRYGQRSIGADLSAGYKGKLGDSTPFSVGATAGYDHLFRQDPAAKEQSDPGHSFNVMLNLKVGIPFP</sequence>
<dbReference type="AlphaFoldDB" id="A0A1X4N8Z1"/>
<gene>
    <name evidence="1" type="ORF">MGEO_20255</name>
</gene>
<dbReference type="OrthoDB" id="10018288at2"/>
<dbReference type="Proteomes" id="UP000193926">
    <property type="component" value="Unassembled WGS sequence"/>
</dbReference>
<comment type="caution">
    <text evidence="1">The sequence shown here is derived from an EMBL/GenBank/DDBJ whole genome shotgun (WGS) entry which is preliminary data.</text>
</comment>
<accession>A0A1X4N8Z1</accession>
<reference evidence="1 2" key="1">
    <citation type="submission" date="2014-03" db="EMBL/GenBank/DDBJ databases">
        <title>The draft genome sequence of Marivita geojedonensis KCTC 23882.</title>
        <authorList>
            <person name="Lai Q."/>
            <person name="Shao Z."/>
        </authorList>
    </citation>
    <scope>NUCLEOTIDE SEQUENCE [LARGE SCALE GENOMIC DNA]</scope>
    <source>
        <strain evidence="1 2">DPG-138</strain>
    </source>
</reference>
<evidence type="ECO:0000313" key="1">
    <source>
        <dbReference type="EMBL" id="OSQ42794.1"/>
    </source>
</evidence>
<evidence type="ECO:0000313" key="2">
    <source>
        <dbReference type="Proteomes" id="UP000193926"/>
    </source>
</evidence>
<keyword evidence="2" id="KW-1185">Reference proteome</keyword>
<dbReference type="EMBL" id="JFKC01000042">
    <property type="protein sequence ID" value="OSQ42794.1"/>
    <property type="molecule type" value="Genomic_DNA"/>
</dbReference>
<proteinExistence type="predicted"/>
<name>A0A1X4N8Z1_9RHOB</name>
<dbReference type="RefSeq" id="WP_085641575.1">
    <property type="nucleotide sequence ID" value="NZ_JFKC01000042.1"/>
</dbReference>
<protein>
    <submittedName>
        <fullName evidence="1">Uncharacterized protein</fullName>
    </submittedName>
</protein>
<organism evidence="1 2">
    <name type="scientific">Marivita geojedonensis</name>
    <dbReference type="NCBI Taxonomy" id="1123756"/>
    <lineage>
        <taxon>Bacteria</taxon>
        <taxon>Pseudomonadati</taxon>
        <taxon>Pseudomonadota</taxon>
        <taxon>Alphaproteobacteria</taxon>
        <taxon>Rhodobacterales</taxon>
        <taxon>Roseobacteraceae</taxon>
        <taxon>Marivita</taxon>
    </lineage>
</organism>